<keyword evidence="2" id="KW-0732">Signal</keyword>
<evidence type="ECO:0008006" key="5">
    <source>
        <dbReference type="Google" id="ProtNLM"/>
    </source>
</evidence>
<dbReference type="AlphaFoldDB" id="A0A0F5FVH2"/>
<dbReference type="PATRIC" id="fig|443610.3.peg.3585"/>
<dbReference type="Proteomes" id="UP000033632">
    <property type="component" value="Unassembled WGS sequence"/>
</dbReference>
<reference evidence="3 4" key="1">
    <citation type="submission" date="2015-03" db="EMBL/GenBank/DDBJ databases">
        <authorList>
            <person name="Hassan Y.I."/>
            <person name="Lepp D."/>
            <person name="Li X.-Z."/>
            <person name="Zhou T."/>
        </authorList>
    </citation>
    <scope>NUCLEOTIDE SEQUENCE [LARGE SCALE GENOMIC DNA]</scope>
    <source>
        <strain evidence="3 4">BD-c194</strain>
    </source>
</reference>
<feature type="region of interest" description="Disordered" evidence="1">
    <location>
        <begin position="46"/>
        <end position="93"/>
    </location>
</feature>
<organism evidence="3 4">
    <name type="scientific">Devosia geojensis</name>
    <dbReference type="NCBI Taxonomy" id="443610"/>
    <lineage>
        <taxon>Bacteria</taxon>
        <taxon>Pseudomonadati</taxon>
        <taxon>Pseudomonadota</taxon>
        <taxon>Alphaproteobacteria</taxon>
        <taxon>Hyphomicrobiales</taxon>
        <taxon>Devosiaceae</taxon>
        <taxon>Devosia</taxon>
    </lineage>
</organism>
<evidence type="ECO:0000313" key="4">
    <source>
        <dbReference type="Proteomes" id="UP000033632"/>
    </source>
</evidence>
<dbReference type="STRING" id="443610.VE25_05175"/>
<evidence type="ECO:0000256" key="2">
    <source>
        <dbReference type="SAM" id="SignalP"/>
    </source>
</evidence>
<proteinExistence type="predicted"/>
<name>A0A0F5FVH2_9HYPH</name>
<sequence length="112" mass="11244">MQFKVLASTAALAAAMMFAGPAAAQTSINGTVIPEAELPLVQEHCNDLQAAGESVSESANESPGDGVVENPGDNEASDDAAPADGMAQAETPTIDLTTIDLQACVDAGLVTE</sequence>
<feature type="signal peptide" evidence="2">
    <location>
        <begin position="1"/>
        <end position="24"/>
    </location>
</feature>
<evidence type="ECO:0000313" key="3">
    <source>
        <dbReference type="EMBL" id="KKB12833.1"/>
    </source>
</evidence>
<accession>A0A0F5FVH2</accession>
<protein>
    <recommendedName>
        <fullName evidence="5">Secreted protein</fullName>
    </recommendedName>
</protein>
<gene>
    <name evidence="3" type="ORF">VE25_05175</name>
</gene>
<dbReference type="OrthoDB" id="7951141at2"/>
<feature type="chain" id="PRO_5002486953" description="Secreted protein" evidence="2">
    <location>
        <begin position="25"/>
        <end position="112"/>
    </location>
</feature>
<dbReference type="EMBL" id="JZEX01000057">
    <property type="protein sequence ID" value="KKB12833.1"/>
    <property type="molecule type" value="Genomic_DNA"/>
</dbReference>
<evidence type="ECO:0000256" key="1">
    <source>
        <dbReference type="SAM" id="MobiDB-lite"/>
    </source>
</evidence>
<dbReference type="RefSeq" id="WP_046107532.1">
    <property type="nucleotide sequence ID" value="NZ_JZEX01000057.1"/>
</dbReference>
<comment type="caution">
    <text evidence="3">The sequence shown here is derived from an EMBL/GenBank/DDBJ whole genome shotgun (WGS) entry which is preliminary data.</text>
</comment>
<keyword evidence="4" id="KW-1185">Reference proteome</keyword>